<name>A0A0U2U3M6_9BACL</name>
<gene>
    <name evidence="1" type="ORF">IJ22_05490</name>
</gene>
<organism evidence="1 2">
    <name type="scientific">Paenibacillus naphthalenovorans</name>
    <dbReference type="NCBI Taxonomy" id="162209"/>
    <lineage>
        <taxon>Bacteria</taxon>
        <taxon>Bacillati</taxon>
        <taxon>Bacillota</taxon>
        <taxon>Bacilli</taxon>
        <taxon>Bacillales</taxon>
        <taxon>Paenibacillaceae</taxon>
        <taxon>Paenibacillus</taxon>
    </lineage>
</organism>
<proteinExistence type="predicted"/>
<evidence type="ECO:0000313" key="1">
    <source>
        <dbReference type="EMBL" id="ALS20936.1"/>
    </source>
</evidence>
<dbReference type="KEGG" id="pnp:IJ22_05490"/>
<sequence length="85" mass="10049">MNKAQAGKWRKTRQMGKAKYVMYYGVVTWGLLLTFLFTAVEWFSQQSFNGSWFTIRLVVFSIVGFFIANFRWDANERTFLTKDAE</sequence>
<protein>
    <submittedName>
        <fullName evidence="1">Uncharacterized protein</fullName>
    </submittedName>
</protein>
<dbReference type="AlphaFoldDB" id="A0A0U2U3M6"/>
<dbReference type="OrthoDB" id="2970479at2"/>
<dbReference type="PATRIC" id="fig|162209.4.peg.582"/>
<keyword evidence="2" id="KW-1185">Reference proteome</keyword>
<reference evidence="2" key="1">
    <citation type="submission" date="2015-12" db="EMBL/GenBank/DDBJ databases">
        <title>Complete genome sequences of two moderately thermophilic Paenibacillus species.</title>
        <authorList>
            <person name="Butler R.III."/>
            <person name="Wang J."/>
            <person name="Stark B.C."/>
            <person name="Pombert J.-F."/>
        </authorList>
    </citation>
    <scope>NUCLEOTIDE SEQUENCE [LARGE SCALE GENOMIC DNA]</scope>
    <source>
        <strain evidence="2">32O-Y</strain>
    </source>
</reference>
<dbReference type="STRING" id="162209.IJ22_05490"/>
<dbReference type="Proteomes" id="UP000061660">
    <property type="component" value="Chromosome"/>
</dbReference>
<dbReference type="RefSeq" id="WP_054819058.1">
    <property type="nucleotide sequence ID" value="NZ_BJCS01000002.1"/>
</dbReference>
<dbReference type="EMBL" id="CP013652">
    <property type="protein sequence ID" value="ALS20936.1"/>
    <property type="molecule type" value="Genomic_DNA"/>
</dbReference>
<evidence type="ECO:0000313" key="2">
    <source>
        <dbReference type="Proteomes" id="UP000061660"/>
    </source>
</evidence>
<reference evidence="1 2" key="2">
    <citation type="journal article" date="2016" name="Genome Announc.">
        <title>Complete Genome Sequences of Two Interactive Moderate Thermophiles, Paenibacillus napthalenovorans 32O-Y and Paenibacillus sp. 32O-W.</title>
        <authorList>
            <person name="Butler R.R.III."/>
            <person name="Wang J."/>
            <person name="Stark B.C."/>
            <person name="Pombert J.F."/>
        </authorList>
    </citation>
    <scope>NUCLEOTIDE SEQUENCE [LARGE SCALE GENOMIC DNA]</scope>
    <source>
        <strain evidence="1 2">32O-Y</strain>
    </source>
</reference>
<accession>A0A0U2U3M6</accession>